<feature type="transmembrane region" description="Helical" evidence="1">
    <location>
        <begin position="251"/>
        <end position="269"/>
    </location>
</feature>
<sequence length="476" mass="53969">MRLEDVTAELRPRSDWEAVDLGLALSRRDFWRLFGAWWLGMAPVAILSFVFLRDVPVLLLLLCWWWMPVSSRLVLFVVSRHLFGELPTWKAVFREWPRAVFRRFFFRMIWARFSPWRPLTMAVEDLEGLRGKDYAQRVRLLLRRGDATVVALAMWRLGLTFWLAAAVFGTEVLFLPREVAEEWWVALDTWGEETWHELPTTLGWSITVSLLISMSLVDVFSTGAGFGIYVNHRTWIEGWDVELAFRRLANRLRAAGSVFLAACFLWLGSPAAEAAPTPKETIEEVKSHEDFTIHKVKEKVPSSSSSSGSAPDLSFLGTLMQLLFYLVVGGLIAFVVWLLWRYRHILRPAGIAGGGKRIRAQARVVMGMDVAPESLPMDIPAAAMELWRVGRRQEAMSLLYRGAISRLIDGGGVEIAESDTESDCVRRVAAEAAPHAAYFGGLTEAWMRLAYGRVTPGDETMTDLCARWPFSERRTA</sequence>
<feature type="transmembrane region" description="Helical" evidence="1">
    <location>
        <begin position="57"/>
        <end position="78"/>
    </location>
</feature>
<feature type="transmembrane region" description="Helical" evidence="1">
    <location>
        <begin position="30"/>
        <end position="51"/>
    </location>
</feature>
<reference evidence="3" key="1">
    <citation type="submission" date="2022-10" db="EMBL/GenBank/DDBJ databases">
        <title>Luteolibacter sp. GHJ8, whole genome shotgun sequencing project.</title>
        <authorList>
            <person name="Zhao G."/>
            <person name="Shen L."/>
        </authorList>
    </citation>
    <scope>NUCLEOTIDE SEQUENCE</scope>
    <source>
        <strain evidence="3">GHJ8</strain>
    </source>
</reference>
<keyword evidence="4" id="KW-1185">Reference proteome</keyword>
<evidence type="ECO:0000259" key="2">
    <source>
        <dbReference type="Pfam" id="PF13559"/>
    </source>
</evidence>
<keyword evidence="1" id="KW-1133">Transmembrane helix</keyword>
<keyword evidence="1" id="KW-0472">Membrane</keyword>
<proteinExistence type="predicted"/>
<organism evidence="3 4">
    <name type="scientific">Luteolibacter rhizosphaerae</name>
    <dbReference type="NCBI Taxonomy" id="2989719"/>
    <lineage>
        <taxon>Bacteria</taxon>
        <taxon>Pseudomonadati</taxon>
        <taxon>Verrucomicrobiota</taxon>
        <taxon>Verrucomicrobiia</taxon>
        <taxon>Verrucomicrobiales</taxon>
        <taxon>Verrucomicrobiaceae</taxon>
        <taxon>Luteolibacter</taxon>
    </lineage>
</organism>
<gene>
    <name evidence="3" type="ORF">OJ996_08910</name>
</gene>
<feature type="transmembrane region" description="Helical" evidence="1">
    <location>
        <begin position="202"/>
        <end position="230"/>
    </location>
</feature>
<dbReference type="Proteomes" id="UP001165653">
    <property type="component" value="Unassembled WGS sequence"/>
</dbReference>
<comment type="caution">
    <text evidence="3">The sequence shown here is derived from an EMBL/GenBank/DDBJ whole genome shotgun (WGS) entry which is preliminary data.</text>
</comment>
<feature type="domain" description="Protein-glutamine gamma-glutamyltransferase-like C-terminal" evidence="2">
    <location>
        <begin position="399"/>
        <end position="468"/>
    </location>
</feature>
<evidence type="ECO:0000313" key="3">
    <source>
        <dbReference type="EMBL" id="MCW1913693.1"/>
    </source>
</evidence>
<feature type="transmembrane region" description="Helical" evidence="1">
    <location>
        <begin position="147"/>
        <end position="168"/>
    </location>
</feature>
<dbReference type="RefSeq" id="WP_264513195.1">
    <property type="nucleotide sequence ID" value="NZ_JAPDDR010000004.1"/>
</dbReference>
<evidence type="ECO:0000256" key="1">
    <source>
        <dbReference type="SAM" id="Phobius"/>
    </source>
</evidence>
<dbReference type="InterPro" id="IPR025403">
    <property type="entry name" value="TgpA-like_C"/>
</dbReference>
<dbReference type="Pfam" id="PF13559">
    <property type="entry name" value="DUF4129"/>
    <property type="match status" value="1"/>
</dbReference>
<name>A0ABT3G1H9_9BACT</name>
<keyword evidence="1" id="KW-0812">Transmembrane</keyword>
<accession>A0ABT3G1H9</accession>
<dbReference type="EMBL" id="JAPDDR010000004">
    <property type="protein sequence ID" value="MCW1913693.1"/>
    <property type="molecule type" value="Genomic_DNA"/>
</dbReference>
<feature type="transmembrane region" description="Helical" evidence="1">
    <location>
        <begin position="322"/>
        <end position="340"/>
    </location>
</feature>
<protein>
    <submittedName>
        <fullName evidence="3">DUF4129 domain-containing protein</fullName>
    </submittedName>
</protein>
<evidence type="ECO:0000313" key="4">
    <source>
        <dbReference type="Proteomes" id="UP001165653"/>
    </source>
</evidence>